<name>A0AAD4J6H4_PERFH</name>
<reference evidence="5 6" key="1">
    <citation type="journal article" date="2021" name="Nat. Commun.">
        <title>Incipient diploidization of the medicinal plant Perilla within 10,000 years.</title>
        <authorList>
            <person name="Zhang Y."/>
            <person name="Shen Q."/>
            <person name="Leng L."/>
            <person name="Zhang D."/>
            <person name="Chen S."/>
            <person name="Shi Y."/>
            <person name="Ning Z."/>
            <person name="Chen S."/>
        </authorList>
    </citation>
    <scope>NUCLEOTIDE SEQUENCE [LARGE SCALE GENOMIC DNA]</scope>
    <source>
        <strain evidence="6">cv. PC099</strain>
    </source>
</reference>
<gene>
    <name evidence="5" type="ORF">C2S53_002500</name>
</gene>
<feature type="region of interest" description="Disordered" evidence="3">
    <location>
        <begin position="203"/>
        <end position="245"/>
    </location>
</feature>
<accession>A0AAD4J6H4</accession>
<dbReference type="Proteomes" id="UP001190926">
    <property type="component" value="Unassembled WGS sequence"/>
</dbReference>
<feature type="domain" description="WRC" evidence="4">
    <location>
        <begin position="165"/>
        <end position="209"/>
    </location>
</feature>
<dbReference type="PANTHER" id="PTHR34122:SF1">
    <property type="entry name" value="EXPRESSED PROTEIN"/>
    <property type="match status" value="1"/>
</dbReference>
<evidence type="ECO:0000313" key="6">
    <source>
        <dbReference type="Proteomes" id="UP001190926"/>
    </source>
</evidence>
<evidence type="ECO:0000313" key="5">
    <source>
        <dbReference type="EMBL" id="KAH6827463.1"/>
    </source>
</evidence>
<organism evidence="5 6">
    <name type="scientific">Perilla frutescens var. hirtella</name>
    <name type="common">Perilla citriodora</name>
    <name type="synonym">Perilla setoyensis</name>
    <dbReference type="NCBI Taxonomy" id="608512"/>
    <lineage>
        <taxon>Eukaryota</taxon>
        <taxon>Viridiplantae</taxon>
        <taxon>Streptophyta</taxon>
        <taxon>Embryophyta</taxon>
        <taxon>Tracheophyta</taxon>
        <taxon>Spermatophyta</taxon>
        <taxon>Magnoliopsida</taxon>
        <taxon>eudicotyledons</taxon>
        <taxon>Gunneridae</taxon>
        <taxon>Pentapetalae</taxon>
        <taxon>asterids</taxon>
        <taxon>lamiids</taxon>
        <taxon>Lamiales</taxon>
        <taxon>Lamiaceae</taxon>
        <taxon>Nepetoideae</taxon>
        <taxon>Elsholtzieae</taxon>
        <taxon>Perilla</taxon>
    </lineage>
</organism>
<evidence type="ECO:0000256" key="1">
    <source>
        <dbReference type="ARBA" id="ARBA00023242"/>
    </source>
</evidence>
<dbReference type="EMBL" id="SDAM02000148">
    <property type="protein sequence ID" value="KAH6827463.1"/>
    <property type="molecule type" value="Genomic_DNA"/>
</dbReference>
<evidence type="ECO:0000256" key="3">
    <source>
        <dbReference type="SAM" id="MobiDB-lite"/>
    </source>
</evidence>
<comment type="caution">
    <text evidence="5">The sequence shown here is derived from an EMBL/GenBank/DDBJ whole genome shotgun (WGS) entry which is preliminary data.</text>
</comment>
<dbReference type="PANTHER" id="PTHR34122">
    <property type="entry name" value="EXPRESSED PROTEIN-RELATED"/>
    <property type="match status" value="1"/>
</dbReference>
<sequence length="245" mass="27249">MRIRKRLALCSIPATAPPPSDPHLRRSEAAPPPDQENRWASPKPQEKMMQKQFADDHDHDTNNDIREIVNICDGGEGFNINLQPSSSSLQEGCCEEEEDYYKVVPLKKRKGIFERNPNEETATAKMKSKTNKKCGDNVVPLIKPVIEENGMNGSSGKKIKRGNVIMEGSRCSRVNGRGWRCCQPTLVGYSLCEHHLGKGRARSMTSACKQQTNEGNSQPLSSSRKKRSKVGVVKARSMSSLLSQI</sequence>
<evidence type="ECO:0000256" key="2">
    <source>
        <dbReference type="PROSITE-ProRule" id="PRU01002"/>
    </source>
</evidence>
<keyword evidence="6" id="KW-1185">Reference proteome</keyword>
<feature type="compositionally biased region" description="Basic and acidic residues" evidence="3">
    <location>
        <begin position="44"/>
        <end position="61"/>
    </location>
</feature>
<dbReference type="Pfam" id="PF08879">
    <property type="entry name" value="WRC"/>
    <property type="match status" value="1"/>
</dbReference>
<dbReference type="InterPro" id="IPR014977">
    <property type="entry name" value="WRC_dom"/>
</dbReference>
<dbReference type="AlphaFoldDB" id="A0AAD4J6H4"/>
<feature type="region of interest" description="Disordered" evidence="3">
    <location>
        <begin position="1"/>
        <end position="61"/>
    </location>
</feature>
<dbReference type="PROSITE" id="PS51667">
    <property type="entry name" value="WRC"/>
    <property type="match status" value="1"/>
</dbReference>
<comment type="caution">
    <text evidence="2">Lacks conserved residue(s) required for the propagation of feature annotation.</text>
</comment>
<proteinExistence type="predicted"/>
<keyword evidence="1" id="KW-0539">Nucleus</keyword>
<protein>
    <recommendedName>
        <fullName evidence="4">WRC domain-containing protein</fullName>
    </recommendedName>
</protein>
<feature type="compositionally biased region" description="Polar residues" evidence="3">
    <location>
        <begin position="203"/>
        <end position="220"/>
    </location>
</feature>
<evidence type="ECO:0000259" key="4">
    <source>
        <dbReference type="PROSITE" id="PS51667"/>
    </source>
</evidence>